<dbReference type="Proteomes" id="UP001062846">
    <property type="component" value="Chromosome 4"/>
</dbReference>
<keyword evidence="2" id="KW-1185">Reference proteome</keyword>
<accession>A0ACC0P4W7</accession>
<name>A0ACC0P4W7_RHOML</name>
<protein>
    <submittedName>
        <fullName evidence="1">Uncharacterized protein</fullName>
    </submittedName>
</protein>
<comment type="caution">
    <text evidence="1">The sequence shown here is derived from an EMBL/GenBank/DDBJ whole genome shotgun (WGS) entry which is preliminary data.</text>
</comment>
<evidence type="ECO:0000313" key="1">
    <source>
        <dbReference type="EMBL" id="KAI8560027.1"/>
    </source>
</evidence>
<organism evidence="1 2">
    <name type="scientific">Rhododendron molle</name>
    <name type="common">Chinese azalea</name>
    <name type="synonym">Azalea mollis</name>
    <dbReference type="NCBI Taxonomy" id="49168"/>
    <lineage>
        <taxon>Eukaryota</taxon>
        <taxon>Viridiplantae</taxon>
        <taxon>Streptophyta</taxon>
        <taxon>Embryophyta</taxon>
        <taxon>Tracheophyta</taxon>
        <taxon>Spermatophyta</taxon>
        <taxon>Magnoliopsida</taxon>
        <taxon>eudicotyledons</taxon>
        <taxon>Gunneridae</taxon>
        <taxon>Pentapetalae</taxon>
        <taxon>asterids</taxon>
        <taxon>Ericales</taxon>
        <taxon>Ericaceae</taxon>
        <taxon>Ericoideae</taxon>
        <taxon>Rhodoreae</taxon>
        <taxon>Rhododendron</taxon>
    </lineage>
</organism>
<dbReference type="EMBL" id="CM046391">
    <property type="protein sequence ID" value="KAI8560027.1"/>
    <property type="molecule type" value="Genomic_DNA"/>
</dbReference>
<proteinExistence type="predicted"/>
<reference evidence="1" key="1">
    <citation type="submission" date="2022-02" db="EMBL/GenBank/DDBJ databases">
        <title>Plant Genome Project.</title>
        <authorList>
            <person name="Zhang R.-G."/>
        </authorList>
    </citation>
    <scope>NUCLEOTIDE SEQUENCE</scope>
    <source>
        <strain evidence="1">AT1</strain>
    </source>
</reference>
<gene>
    <name evidence="1" type="ORF">RHMOL_Rhmol04G0222900</name>
</gene>
<evidence type="ECO:0000313" key="2">
    <source>
        <dbReference type="Proteomes" id="UP001062846"/>
    </source>
</evidence>
<sequence>MQYWLCEHTSIMNMQQSKGNCPRLMKWDMSDLPEALAQTPLESFNPEMVKDAELEPNNEKEKKLLYFLEQIENESDVKDDATRECSLDHDGSKSEKDEGVEETNNDTNSLISDLLKDIDRLKEESKEKDKDKEEEKEKRQEDEESKEGGVDRTISERVEIATGLHDEILSDKVIDKTICQIFKGTQEGERKENKKRKRERDDIDPPSMVKDLKGKDDRTVKTEEGFIYYRKNQKERKKSNSVFEMTKQFNYISKEDMELLDTIYEFEKEDKKAFVWHNQVNNDTVTIEDVLNLLNEGDIGNTCIDGLTYILERQEEKTAKTQGNNFYITSTCWTLIKEKVDARANLVNGKLKELDKVIDINGVAFYKYLIFPMNSMGGRKVKVPDHWTLLVYNTSKQQWMHYNSLTKPKKKKDPYLIDARHSGT</sequence>